<accession>A0AAN6F0B8</accession>
<proteinExistence type="predicted"/>
<dbReference type="Proteomes" id="UP001161757">
    <property type="component" value="Unassembled WGS sequence"/>
</dbReference>
<name>A0AAN6F0B8_EXODE</name>
<organism evidence="1 2">
    <name type="scientific">Exophiala dermatitidis</name>
    <name type="common">Black yeast-like fungus</name>
    <name type="synonym">Wangiella dermatitidis</name>
    <dbReference type="NCBI Taxonomy" id="5970"/>
    <lineage>
        <taxon>Eukaryota</taxon>
        <taxon>Fungi</taxon>
        <taxon>Dikarya</taxon>
        <taxon>Ascomycota</taxon>
        <taxon>Pezizomycotina</taxon>
        <taxon>Eurotiomycetes</taxon>
        <taxon>Chaetothyriomycetidae</taxon>
        <taxon>Chaetothyriales</taxon>
        <taxon>Herpotrichiellaceae</taxon>
        <taxon>Exophiala</taxon>
    </lineage>
</organism>
<comment type="caution">
    <text evidence="1">The sequence shown here is derived from an EMBL/GenBank/DDBJ whole genome shotgun (WGS) entry which is preliminary data.</text>
</comment>
<evidence type="ECO:0000313" key="2">
    <source>
        <dbReference type="Proteomes" id="UP001161757"/>
    </source>
</evidence>
<gene>
    <name evidence="1" type="ORF">HRR80_003179</name>
</gene>
<protein>
    <submittedName>
        <fullName evidence="1">Uncharacterized protein</fullName>
    </submittedName>
</protein>
<evidence type="ECO:0000313" key="1">
    <source>
        <dbReference type="EMBL" id="KAJ8993147.1"/>
    </source>
</evidence>
<reference evidence="1" key="1">
    <citation type="submission" date="2023-01" db="EMBL/GenBank/DDBJ databases">
        <title>Exophiala dermititidis isolated from Cystic Fibrosis Patient.</title>
        <authorList>
            <person name="Kurbessoian T."/>
            <person name="Crocker A."/>
            <person name="Murante D."/>
            <person name="Hogan D.A."/>
            <person name="Stajich J.E."/>
        </authorList>
    </citation>
    <scope>NUCLEOTIDE SEQUENCE</scope>
    <source>
        <strain evidence="1">Ex8</strain>
    </source>
</reference>
<dbReference type="EMBL" id="JAJGCB010000004">
    <property type="protein sequence ID" value="KAJ8993147.1"/>
    <property type="molecule type" value="Genomic_DNA"/>
</dbReference>
<sequence length="453" mass="49877">MSTPSIHVLGISAAPPGGDEVFSGAEDKSAAGSRLRLHGRITVLGQDESFDKVKIRLRGAVRTKIGARMAVEKLSTSSVKRTNLDFKPAYSPSQQHTDEQQLDFACIVPLTRDRRKPSSVTTPAHDARSRYFNDKLDRLVPSMTMSGSTYITRVTALKDRHLVQGSCEVVYWLETEFLRSQTGEVVRKLSCPADISSLTMLMRAEVGDMSSNDPTGHLEQVAKPQQLRTMDRFFHSTTRPEVSIQMPKILGYLVSDSSSLATGCRRLSIPVTVDVALPLSTSDQRQRHLEVQTQCLKCTVKTKWFTRKTFTTGPSSMDSAINNTTASAQDMVLTLPPLYNGSGDGDGNGNGNSAAGYRKYSTSMDLDLLLPESVAGPSITTELLHVNYILDLAMKFESEDMLTTPYTAHVSLPVTLRVAEPCLVSTRHTYDPLLGYLEEDVDEMLHAPPPYMP</sequence>
<dbReference type="AlphaFoldDB" id="A0AAN6F0B8"/>